<gene>
    <name evidence="1" type="ORF">MCOS_LOCUS3970</name>
</gene>
<dbReference type="Proteomes" id="UP000267029">
    <property type="component" value="Unassembled WGS sequence"/>
</dbReference>
<protein>
    <submittedName>
        <fullName evidence="1">Uncharacterized protein</fullName>
    </submittedName>
</protein>
<organism evidence="1 2">
    <name type="scientific">Mesocestoides corti</name>
    <name type="common">Flatworm</name>
    <dbReference type="NCBI Taxonomy" id="53468"/>
    <lineage>
        <taxon>Eukaryota</taxon>
        <taxon>Metazoa</taxon>
        <taxon>Spiralia</taxon>
        <taxon>Lophotrochozoa</taxon>
        <taxon>Platyhelminthes</taxon>
        <taxon>Cestoda</taxon>
        <taxon>Eucestoda</taxon>
        <taxon>Cyclophyllidea</taxon>
        <taxon>Mesocestoididae</taxon>
        <taxon>Mesocestoides</taxon>
    </lineage>
</organism>
<keyword evidence="2" id="KW-1185">Reference proteome</keyword>
<evidence type="ECO:0000313" key="1">
    <source>
        <dbReference type="EMBL" id="VDD77967.1"/>
    </source>
</evidence>
<proteinExistence type="predicted"/>
<evidence type="ECO:0000313" key="2">
    <source>
        <dbReference type="Proteomes" id="UP000267029"/>
    </source>
</evidence>
<dbReference type="AlphaFoldDB" id="A0A0R3UAM1"/>
<dbReference type="EMBL" id="UXSR01001148">
    <property type="protein sequence ID" value="VDD77967.1"/>
    <property type="molecule type" value="Genomic_DNA"/>
</dbReference>
<accession>A0A0R3UAM1</accession>
<reference evidence="1 2" key="1">
    <citation type="submission" date="2018-10" db="EMBL/GenBank/DDBJ databases">
        <authorList>
            <consortium name="Pathogen Informatics"/>
        </authorList>
    </citation>
    <scope>NUCLEOTIDE SEQUENCE [LARGE SCALE GENOMIC DNA]</scope>
</reference>
<dbReference type="STRING" id="53468.A0A0R3UAM1"/>
<name>A0A0R3UAM1_MESCO</name>
<dbReference type="InterPro" id="IPR019320">
    <property type="entry name" value="BORCS8"/>
</dbReference>
<dbReference type="OrthoDB" id="10044187at2759"/>
<dbReference type="Pfam" id="PF10167">
    <property type="entry name" value="BORCS8"/>
    <property type="match status" value="1"/>
</dbReference>
<sequence>MGSELTQRPHEKLCQKIYSSSVGTVVNLANEPAIAFTRIQEHIQKTSPHLVEEKNRSSLYAEKLRGINYDLEGCLEALAALPKAEENLASLMEKLNSITRLQQDVLTKQRNRKSHDAFEIGVDVVALLTDEP</sequence>